<dbReference type="PANTHER" id="PTHR42973:SF39">
    <property type="entry name" value="FAD-BINDING PCMH-TYPE DOMAIN-CONTAINING PROTEIN"/>
    <property type="match status" value="1"/>
</dbReference>
<organism evidence="7 8">
    <name type="scientific">Glomerella acutata</name>
    <name type="common">Colletotrichum acutatum</name>
    <dbReference type="NCBI Taxonomy" id="27357"/>
    <lineage>
        <taxon>Eukaryota</taxon>
        <taxon>Fungi</taxon>
        <taxon>Dikarya</taxon>
        <taxon>Ascomycota</taxon>
        <taxon>Pezizomycotina</taxon>
        <taxon>Sordariomycetes</taxon>
        <taxon>Hypocreomycetidae</taxon>
        <taxon>Glomerellales</taxon>
        <taxon>Glomerellaceae</taxon>
        <taxon>Colletotrichum</taxon>
        <taxon>Colletotrichum acutatum species complex</taxon>
    </lineage>
</organism>
<evidence type="ECO:0000256" key="4">
    <source>
        <dbReference type="ARBA" id="ARBA00022827"/>
    </source>
</evidence>
<dbReference type="Pfam" id="PF08031">
    <property type="entry name" value="BBE"/>
    <property type="match status" value="1"/>
</dbReference>
<evidence type="ECO:0000256" key="2">
    <source>
        <dbReference type="ARBA" id="ARBA00005466"/>
    </source>
</evidence>
<feature type="domain" description="FAD-binding PCMH-type" evidence="6">
    <location>
        <begin position="88"/>
        <end position="259"/>
    </location>
</feature>
<keyword evidence="5" id="KW-0560">Oxidoreductase</keyword>
<comment type="cofactor">
    <cofactor evidence="1">
        <name>FAD</name>
        <dbReference type="ChEBI" id="CHEBI:57692"/>
    </cofactor>
</comment>
<dbReference type="GO" id="GO:0016491">
    <property type="term" value="F:oxidoreductase activity"/>
    <property type="evidence" value="ECO:0007669"/>
    <property type="project" value="UniProtKB-KW"/>
</dbReference>
<evidence type="ECO:0000259" key="6">
    <source>
        <dbReference type="PROSITE" id="PS51387"/>
    </source>
</evidence>
<comment type="caution">
    <text evidence="7">The sequence shown here is derived from an EMBL/GenBank/DDBJ whole genome shotgun (WGS) entry which is preliminary data.</text>
</comment>
<name>A0AAD8XIP6_GLOAC</name>
<dbReference type="Gene3D" id="3.40.462.20">
    <property type="match status" value="1"/>
</dbReference>
<dbReference type="EMBL" id="JAHMHS010000032">
    <property type="protein sequence ID" value="KAK1726433.1"/>
    <property type="molecule type" value="Genomic_DNA"/>
</dbReference>
<dbReference type="GeneID" id="85391830"/>
<dbReference type="Pfam" id="PF01565">
    <property type="entry name" value="FAD_binding_4"/>
    <property type="match status" value="1"/>
</dbReference>
<dbReference type="InterPro" id="IPR016166">
    <property type="entry name" value="FAD-bd_PCMH"/>
</dbReference>
<dbReference type="AlphaFoldDB" id="A0AAD8XIP6"/>
<dbReference type="PANTHER" id="PTHR42973">
    <property type="entry name" value="BINDING OXIDOREDUCTASE, PUTATIVE (AFU_ORTHOLOGUE AFUA_1G17690)-RELATED"/>
    <property type="match status" value="1"/>
</dbReference>
<dbReference type="Proteomes" id="UP001244207">
    <property type="component" value="Unassembled WGS sequence"/>
</dbReference>
<dbReference type="InterPro" id="IPR012951">
    <property type="entry name" value="BBE"/>
</dbReference>
<evidence type="ECO:0000313" key="7">
    <source>
        <dbReference type="EMBL" id="KAK1726433.1"/>
    </source>
</evidence>
<dbReference type="Gene3D" id="3.30.465.10">
    <property type="match status" value="1"/>
</dbReference>
<evidence type="ECO:0000256" key="5">
    <source>
        <dbReference type="ARBA" id="ARBA00023002"/>
    </source>
</evidence>
<dbReference type="InterPro" id="IPR050416">
    <property type="entry name" value="FAD-linked_Oxidoreductase"/>
</dbReference>
<dbReference type="InterPro" id="IPR036318">
    <property type="entry name" value="FAD-bd_PCMH-like_sf"/>
</dbReference>
<keyword evidence="3" id="KW-0285">Flavoprotein</keyword>
<comment type="similarity">
    <text evidence="2">Belongs to the oxygen-dependent FAD-linked oxidoreductase family.</text>
</comment>
<evidence type="ECO:0000313" key="8">
    <source>
        <dbReference type="Proteomes" id="UP001244207"/>
    </source>
</evidence>
<sequence length="519" mass="55457">MAWRAGSRISSFKPSSPTFFNNMRSNIILSLALGGLHAVVAKPLPEAASKPGTSNNTVQGCLNAAKAPVAISSSSDWSDDIRPYNSRLQYTPAVVVTATDVTHVQAAVKCGAQYNLKVTARGGGHSYSSAGLGGENGHVVVWLDEMYGVTLNSDNTATVQAGARLGHIATELFNQGGRAISHGSCPGVGMGHVLHGGFGFSSSMYGLAQDWIVEATVVTADGKVVKASQTQNTDLFWALRGAGSSFGIVTEFKFNTFAAPSVVTWFKVSSALKKEKLASALVALQKYAQNDKPIELNMRAVVTADSTAFDGLYYGTADQTRAVLKKFLSPLGIDVGGATITQTDWIGQLEHYAGSASLDETGPQSLSDTFYASSLMTKTVSNAGFAAFADYYQNTAKSTDSGWFVLIDVHGGKTKTAQVANSATAYAHRDKVLMWQFYDSSGSSAYPKSGYKFLSKWMASVTNTMATNEWGRYVNYADSQLSNADAQDQYYRDNLGRLKTIKAKLDPKNLFTYPQGVGS</sequence>
<reference evidence="7" key="1">
    <citation type="submission" date="2021-12" db="EMBL/GenBank/DDBJ databases">
        <title>Comparative genomics, transcriptomics and evolutionary studies reveal genomic signatures of adaptation to plant cell wall in hemibiotrophic fungi.</title>
        <authorList>
            <consortium name="DOE Joint Genome Institute"/>
            <person name="Baroncelli R."/>
            <person name="Diaz J.F."/>
            <person name="Benocci T."/>
            <person name="Peng M."/>
            <person name="Battaglia E."/>
            <person name="Haridas S."/>
            <person name="Andreopoulos W."/>
            <person name="Labutti K."/>
            <person name="Pangilinan J."/>
            <person name="Floch G.L."/>
            <person name="Makela M.R."/>
            <person name="Henrissat B."/>
            <person name="Grigoriev I.V."/>
            <person name="Crouch J.A."/>
            <person name="De Vries R.P."/>
            <person name="Sukno S.A."/>
            <person name="Thon M.R."/>
        </authorList>
    </citation>
    <scope>NUCLEOTIDE SEQUENCE</scope>
    <source>
        <strain evidence="7">CBS 112980</strain>
    </source>
</reference>
<dbReference type="RefSeq" id="XP_060366488.1">
    <property type="nucleotide sequence ID" value="XM_060507931.1"/>
</dbReference>
<keyword evidence="4" id="KW-0274">FAD</keyword>
<protein>
    <submittedName>
        <fullName evidence="7">FAD binding domain-containing protein</fullName>
    </submittedName>
</protein>
<dbReference type="GO" id="GO:0071949">
    <property type="term" value="F:FAD binding"/>
    <property type="evidence" value="ECO:0007669"/>
    <property type="project" value="InterPro"/>
</dbReference>
<dbReference type="SUPFAM" id="SSF56176">
    <property type="entry name" value="FAD-binding/transporter-associated domain-like"/>
    <property type="match status" value="1"/>
</dbReference>
<dbReference type="InterPro" id="IPR006094">
    <property type="entry name" value="Oxid_FAD_bind_N"/>
</dbReference>
<accession>A0AAD8XIP6</accession>
<dbReference type="InterPro" id="IPR016169">
    <property type="entry name" value="FAD-bd_PCMH_sub2"/>
</dbReference>
<keyword evidence="8" id="KW-1185">Reference proteome</keyword>
<dbReference type="PROSITE" id="PS51387">
    <property type="entry name" value="FAD_PCMH"/>
    <property type="match status" value="1"/>
</dbReference>
<gene>
    <name evidence="7" type="ORF">BDZ83DRAFT_615885</name>
</gene>
<evidence type="ECO:0000256" key="3">
    <source>
        <dbReference type="ARBA" id="ARBA00022630"/>
    </source>
</evidence>
<evidence type="ECO:0000256" key="1">
    <source>
        <dbReference type="ARBA" id="ARBA00001974"/>
    </source>
</evidence>
<proteinExistence type="inferred from homology"/>